<protein>
    <recommendedName>
        <fullName evidence="3">Rubredoxin-like domain-containing protein</fullName>
    </recommendedName>
</protein>
<organism evidence="1 2">
    <name type="scientific">Bergeyella zoohelcum</name>
    <dbReference type="NCBI Taxonomy" id="1015"/>
    <lineage>
        <taxon>Bacteria</taxon>
        <taxon>Pseudomonadati</taxon>
        <taxon>Bacteroidota</taxon>
        <taxon>Flavobacteriia</taxon>
        <taxon>Flavobacteriales</taxon>
        <taxon>Weeksellaceae</taxon>
        <taxon>Bergeyella</taxon>
    </lineage>
</organism>
<accession>A0A380ZS10</accession>
<gene>
    <name evidence="1" type="ORF">NCTC11661_01398</name>
</gene>
<dbReference type="RefSeq" id="WP_002686341.1">
    <property type="nucleotide sequence ID" value="NZ_UFTJ01000003.1"/>
</dbReference>
<proteinExistence type="predicted"/>
<evidence type="ECO:0008006" key="3">
    <source>
        <dbReference type="Google" id="ProtNLM"/>
    </source>
</evidence>
<dbReference type="AlphaFoldDB" id="A0A380ZS10"/>
<evidence type="ECO:0000313" key="2">
    <source>
        <dbReference type="Proteomes" id="UP000255515"/>
    </source>
</evidence>
<dbReference type="Proteomes" id="UP000255515">
    <property type="component" value="Unassembled WGS sequence"/>
</dbReference>
<sequence>MKEVEYNCRVCGFDNYPDYFWKNDIPDYVICPRCSCESGNEDYSIEAVKRYREKWINGGADWVVPKENRTDGIRKENLKKTQ</sequence>
<dbReference type="EMBL" id="UFTJ01000003">
    <property type="protein sequence ID" value="SUV52137.1"/>
    <property type="molecule type" value="Genomic_DNA"/>
</dbReference>
<reference evidence="1 2" key="1">
    <citation type="submission" date="2018-06" db="EMBL/GenBank/DDBJ databases">
        <authorList>
            <consortium name="Pathogen Informatics"/>
            <person name="Doyle S."/>
        </authorList>
    </citation>
    <scope>NUCLEOTIDE SEQUENCE [LARGE SCALE GENOMIC DNA]</scope>
    <source>
        <strain evidence="1 2">NCTC11661</strain>
    </source>
</reference>
<name>A0A380ZS10_9FLAO</name>
<evidence type="ECO:0000313" key="1">
    <source>
        <dbReference type="EMBL" id="SUV52137.1"/>
    </source>
</evidence>